<dbReference type="SMART" id="SM00710">
    <property type="entry name" value="PbH1"/>
    <property type="match status" value="3"/>
</dbReference>
<dbReference type="AlphaFoldDB" id="A0A7W7CFN0"/>
<dbReference type="InterPro" id="IPR012334">
    <property type="entry name" value="Pectin_lyas_fold"/>
</dbReference>
<dbReference type="Gene3D" id="2.160.20.10">
    <property type="entry name" value="Single-stranded right-handed beta-helix, Pectin lyase-like"/>
    <property type="match status" value="2"/>
</dbReference>
<sequence length="662" mass="70731">MNQSLPSRRAALTGLAALSATALTGAGVAAAAPAADPVPTRVVDLGAIGVDRDGGGDPVENARLIQLALDKLTDNSVLLIPAGTYSIAPKPGVWHAAPILAIPPCRNLIVRGEGPASVLKVADPPAEDKPYIYGAVLGFAKGPVVPDLVCFTNFTIDHNCGKNKPPVEIESNGKMVPVLVSSISSYAYTPTFGRITVRHLTVHRADARVSLYFPGQADSGSVAVHDCLWTEASHRTGVAEDDHSFINATCTSLTVLHNRFHGVSWEKAPRTAIETHASNTVVQGNLIEKFQIGINITGNARHGGTTYRHLCQDNLIETSRDGILIWSHRYGTHQTANGFEDMTISGNHVTLRPEKYVGAVASGKGMRGIGVFAVKKGGEGEKPPPSIGFRNLVVAGNTIRYPTEYVVLDYVYLTELERRAGALSFAFLGTTAADAVYDNVRITGNTVYDCAFSGLYIEGGRWRGLQVDNNTFVDCAHSGSGRRQPAYNNKVLRISVQLLGDCVVSGNTFHTNPAPQHFRNRINGYLQVEHTGPERHRFLVSGNVIAIDPAFIPSEVTEYLHIAGANTQWSFDGSVPRASVPITNNAPGGTGSRIRVDQSEITATRTASGWQQQGSGTSAPTGGGFLPGDVWVNTAISAENPVHSWVCVTGGNVPVWRELRLS</sequence>
<dbReference type="InterPro" id="IPR011050">
    <property type="entry name" value="Pectin_lyase_fold/virulence"/>
</dbReference>
<evidence type="ECO:0000313" key="4">
    <source>
        <dbReference type="Proteomes" id="UP000533598"/>
    </source>
</evidence>
<organism evidence="3 4">
    <name type="scientific">Crossiella cryophila</name>
    <dbReference type="NCBI Taxonomy" id="43355"/>
    <lineage>
        <taxon>Bacteria</taxon>
        <taxon>Bacillati</taxon>
        <taxon>Actinomycetota</taxon>
        <taxon>Actinomycetes</taxon>
        <taxon>Pseudonocardiales</taxon>
        <taxon>Pseudonocardiaceae</taxon>
        <taxon>Crossiella</taxon>
    </lineage>
</organism>
<reference evidence="3 4" key="1">
    <citation type="submission" date="2020-08" db="EMBL/GenBank/DDBJ databases">
        <title>Sequencing the genomes of 1000 actinobacteria strains.</title>
        <authorList>
            <person name="Klenk H.-P."/>
        </authorList>
    </citation>
    <scope>NUCLEOTIDE SEQUENCE [LARGE SCALE GENOMIC DNA]</scope>
    <source>
        <strain evidence="3 4">DSM 44230</strain>
    </source>
</reference>
<protein>
    <recommendedName>
        <fullName evidence="5">Pectate lyase superfamily protein domain-containing protein</fullName>
    </recommendedName>
</protein>
<accession>A0A7W7CFN0</accession>
<proteinExistence type="predicted"/>
<evidence type="ECO:0008006" key="5">
    <source>
        <dbReference type="Google" id="ProtNLM"/>
    </source>
</evidence>
<evidence type="ECO:0000256" key="2">
    <source>
        <dbReference type="SAM" id="SignalP"/>
    </source>
</evidence>
<dbReference type="Proteomes" id="UP000533598">
    <property type="component" value="Unassembled WGS sequence"/>
</dbReference>
<feature type="chain" id="PRO_5031139252" description="Pectate lyase superfamily protein domain-containing protein" evidence="2">
    <location>
        <begin position="32"/>
        <end position="662"/>
    </location>
</feature>
<dbReference type="SUPFAM" id="SSF51126">
    <property type="entry name" value="Pectin lyase-like"/>
    <property type="match status" value="1"/>
</dbReference>
<evidence type="ECO:0000313" key="3">
    <source>
        <dbReference type="EMBL" id="MBB4680309.1"/>
    </source>
</evidence>
<dbReference type="InterPro" id="IPR006311">
    <property type="entry name" value="TAT_signal"/>
</dbReference>
<gene>
    <name evidence="3" type="ORF">HNR67_006427</name>
</gene>
<keyword evidence="4" id="KW-1185">Reference proteome</keyword>
<name>A0A7W7CFN0_9PSEU</name>
<feature type="region of interest" description="Disordered" evidence="1">
    <location>
        <begin position="602"/>
        <end position="624"/>
    </location>
</feature>
<dbReference type="RefSeq" id="WP_185006013.1">
    <property type="nucleotide sequence ID" value="NZ_JACHMH010000001.1"/>
</dbReference>
<evidence type="ECO:0000256" key="1">
    <source>
        <dbReference type="SAM" id="MobiDB-lite"/>
    </source>
</evidence>
<feature type="signal peptide" evidence="2">
    <location>
        <begin position="1"/>
        <end position="31"/>
    </location>
</feature>
<dbReference type="EMBL" id="JACHMH010000001">
    <property type="protein sequence ID" value="MBB4680309.1"/>
    <property type="molecule type" value="Genomic_DNA"/>
</dbReference>
<comment type="caution">
    <text evidence="3">The sequence shown here is derived from an EMBL/GenBank/DDBJ whole genome shotgun (WGS) entry which is preliminary data.</text>
</comment>
<dbReference type="InterPro" id="IPR006626">
    <property type="entry name" value="PbH1"/>
</dbReference>
<feature type="compositionally biased region" description="Polar residues" evidence="1">
    <location>
        <begin position="602"/>
        <end position="620"/>
    </location>
</feature>
<dbReference type="PROSITE" id="PS51318">
    <property type="entry name" value="TAT"/>
    <property type="match status" value="1"/>
</dbReference>
<keyword evidence="2" id="KW-0732">Signal</keyword>